<feature type="region of interest" description="Disordered" evidence="5">
    <location>
        <begin position="1"/>
        <end position="52"/>
    </location>
</feature>
<feature type="compositionally biased region" description="Polar residues" evidence="5">
    <location>
        <begin position="449"/>
        <end position="471"/>
    </location>
</feature>
<feature type="compositionally biased region" description="Basic and acidic residues" evidence="5">
    <location>
        <begin position="804"/>
        <end position="827"/>
    </location>
</feature>
<dbReference type="OrthoDB" id="273181at2759"/>
<dbReference type="InterPro" id="IPR036873">
    <property type="entry name" value="Rhodanese-like_dom_sf"/>
</dbReference>
<feature type="compositionally biased region" description="Polar residues" evidence="5">
    <location>
        <begin position="582"/>
        <end position="593"/>
    </location>
</feature>
<feature type="compositionally biased region" description="Basic and acidic residues" evidence="5">
    <location>
        <begin position="853"/>
        <end position="880"/>
    </location>
</feature>
<feature type="compositionally biased region" description="Polar residues" evidence="5">
    <location>
        <begin position="913"/>
        <end position="927"/>
    </location>
</feature>
<feature type="region of interest" description="Disordered" evidence="5">
    <location>
        <begin position="394"/>
        <end position="475"/>
    </location>
</feature>
<accession>A0A1B9IAF2</accession>
<proteinExistence type="inferred from homology"/>
<evidence type="ECO:0000256" key="5">
    <source>
        <dbReference type="SAM" id="MobiDB-lite"/>
    </source>
</evidence>
<reference evidence="8" key="3">
    <citation type="submission" date="2016-07" db="EMBL/GenBank/DDBJ databases">
        <title>Evolution of pathogenesis and genome organization in the Tremellales.</title>
        <authorList>
            <person name="Cuomo C."/>
            <person name="Litvintseva A."/>
            <person name="Heitman J."/>
            <person name="Chen Y."/>
            <person name="Sun S."/>
            <person name="Springer D."/>
            <person name="Dromer F."/>
            <person name="Young S."/>
            <person name="Zeng Q."/>
            <person name="Chapman S."/>
            <person name="Gujja S."/>
            <person name="Saif S."/>
            <person name="Birren B."/>
        </authorList>
    </citation>
    <scope>NUCLEOTIDE SEQUENCE</scope>
    <source>
        <strain evidence="8">CBS 10737</strain>
    </source>
</reference>
<evidence type="ECO:0000256" key="4">
    <source>
        <dbReference type="ARBA" id="ARBA00022912"/>
    </source>
</evidence>
<dbReference type="AlphaFoldDB" id="A0A1B9IAF2"/>
<dbReference type="GO" id="GO:0043409">
    <property type="term" value="P:negative regulation of MAPK cascade"/>
    <property type="evidence" value="ECO:0007669"/>
    <property type="project" value="TreeGrafter"/>
</dbReference>
<dbReference type="InterPro" id="IPR000387">
    <property type="entry name" value="Tyr_Pase_dom"/>
</dbReference>
<feature type="compositionally biased region" description="Low complexity" evidence="5">
    <location>
        <begin position="88"/>
        <end position="107"/>
    </location>
</feature>
<dbReference type="Pfam" id="PF00782">
    <property type="entry name" value="DSPc"/>
    <property type="match status" value="1"/>
</dbReference>
<dbReference type="GeneID" id="30170059"/>
<feature type="compositionally biased region" description="Low complexity" evidence="5">
    <location>
        <begin position="780"/>
        <end position="791"/>
    </location>
</feature>
<evidence type="ECO:0000256" key="3">
    <source>
        <dbReference type="ARBA" id="ARBA00022801"/>
    </source>
</evidence>
<dbReference type="SMART" id="SM00195">
    <property type="entry name" value="DSPc"/>
    <property type="match status" value="1"/>
</dbReference>
<feature type="domain" description="Tyrosine-protein phosphatase" evidence="6">
    <location>
        <begin position="623"/>
        <end position="771"/>
    </location>
</feature>
<dbReference type="PANTHER" id="PTHR10159">
    <property type="entry name" value="DUAL SPECIFICITY PROTEIN PHOSPHATASE"/>
    <property type="match status" value="1"/>
</dbReference>
<feature type="region of interest" description="Disordered" evidence="5">
    <location>
        <begin position="65"/>
        <end position="124"/>
    </location>
</feature>
<keyword evidence="4" id="KW-0904">Protein phosphatase</keyword>
<dbReference type="GO" id="GO:0004725">
    <property type="term" value="F:protein tyrosine phosphatase activity"/>
    <property type="evidence" value="ECO:0007669"/>
    <property type="project" value="UniProtKB-EC"/>
</dbReference>
<feature type="domain" description="Tyrosine specific protein phosphatases" evidence="7">
    <location>
        <begin position="708"/>
        <end position="752"/>
    </location>
</feature>
<dbReference type="SUPFAM" id="SSF52821">
    <property type="entry name" value="Rhodanese/Cell cycle control phosphatase"/>
    <property type="match status" value="1"/>
</dbReference>
<dbReference type="FunFam" id="3.90.190.10:FF:000120">
    <property type="entry name" value="MAP kinase phosphatase, putative"/>
    <property type="match status" value="1"/>
</dbReference>
<dbReference type="InterPro" id="IPR000340">
    <property type="entry name" value="Dual-sp_phosphatase_cat-dom"/>
</dbReference>
<dbReference type="InterPro" id="IPR020422">
    <property type="entry name" value="TYR_PHOSPHATASE_DUAL_dom"/>
</dbReference>
<feature type="region of interest" description="Disordered" evidence="5">
    <location>
        <begin position="571"/>
        <end position="604"/>
    </location>
</feature>
<organism evidence="8">
    <name type="scientific">Kwoniella pini CBS 10737</name>
    <dbReference type="NCBI Taxonomy" id="1296096"/>
    <lineage>
        <taxon>Eukaryota</taxon>
        <taxon>Fungi</taxon>
        <taxon>Dikarya</taxon>
        <taxon>Basidiomycota</taxon>
        <taxon>Agaricomycotina</taxon>
        <taxon>Tremellomycetes</taxon>
        <taxon>Tremellales</taxon>
        <taxon>Cryptococcaceae</taxon>
        <taxon>Kwoniella</taxon>
    </lineage>
</organism>
<dbReference type="Proteomes" id="UP000094020">
    <property type="component" value="Chromosome 4"/>
</dbReference>
<dbReference type="STRING" id="1296096.A0A1B9IAF2"/>
<feature type="region of interest" description="Disordered" evidence="5">
    <location>
        <begin position="213"/>
        <end position="245"/>
    </location>
</feature>
<dbReference type="PROSITE" id="PS50056">
    <property type="entry name" value="TYR_PHOSPHATASE_2"/>
    <property type="match status" value="1"/>
</dbReference>
<name>A0A1B9IAF2_9TREE</name>
<feature type="region of interest" description="Disordered" evidence="5">
    <location>
        <begin position="774"/>
        <end position="955"/>
    </location>
</feature>
<dbReference type="RefSeq" id="XP_019013620.1">
    <property type="nucleotide sequence ID" value="XM_019153459.1"/>
</dbReference>
<keyword evidence="3" id="KW-0378">Hydrolase</keyword>
<feature type="compositionally biased region" description="Low complexity" evidence="5">
    <location>
        <begin position="66"/>
        <end position="81"/>
    </location>
</feature>
<gene>
    <name evidence="8" type="ORF">I206_01690</name>
    <name evidence="9" type="ORF">I206_103304</name>
</gene>
<evidence type="ECO:0000256" key="1">
    <source>
        <dbReference type="ARBA" id="ARBA00008601"/>
    </source>
</evidence>
<feature type="compositionally biased region" description="Polar residues" evidence="5">
    <location>
        <begin position="513"/>
        <end position="526"/>
    </location>
</feature>
<dbReference type="EMBL" id="CP144522">
    <property type="protein sequence ID" value="WWC69365.1"/>
    <property type="molecule type" value="Genomic_DNA"/>
</dbReference>
<dbReference type="InterPro" id="IPR029021">
    <property type="entry name" value="Prot-tyrosine_phosphatase-like"/>
</dbReference>
<protein>
    <recommendedName>
        <fullName evidence="2">protein-tyrosine-phosphatase</fullName>
        <ecNumber evidence="2">3.1.3.48</ecNumber>
    </recommendedName>
</protein>
<dbReference type="Gene3D" id="3.90.190.10">
    <property type="entry name" value="Protein tyrosine phosphatase superfamily"/>
    <property type="match status" value="1"/>
</dbReference>
<reference evidence="9" key="2">
    <citation type="submission" date="2013-07" db="EMBL/GenBank/DDBJ databases">
        <authorList>
            <consortium name="The Broad Institute Genome Sequencing Platform"/>
            <person name="Cuomo C."/>
            <person name="Litvintseva A."/>
            <person name="Chen Y."/>
            <person name="Heitman J."/>
            <person name="Sun S."/>
            <person name="Springer D."/>
            <person name="Dromer F."/>
            <person name="Young S.K."/>
            <person name="Zeng Q."/>
            <person name="Gargeya S."/>
            <person name="Fitzgerald M."/>
            <person name="Abouelleil A."/>
            <person name="Alvarado L."/>
            <person name="Berlin A.M."/>
            <person name="Chapman S.B."/>
            <person name="Dewar J."/>
            <person name="Goldberg J."/>
            <person name="Griggs A."/>
            <person name="Gujja S."/>
            <person name="Hansen M."/>
            <person name="Howarth C."/>
            <person name="Imamovic A."/>
            <person name="Larimer J."/>
            <person name="McCowan C."/>
            <person name="Murphy C."/>
            <person name="Pearson M."/>
            <person name="Priest M."/>
            <person name="Roberts A."/>
            <person name="Saif S."/>
            <person name="Shea T."/>
            <person name="Sykes S."/>
            <person name="Wortman J."/>
            <person name="Nusbaum C."/>
            <person name="Birren B."/>
        </authorList>
    </citation>
    <scope>NUCLEOTIDE SEQUENCE</scope>
    <source>
        <strain evidence="9">CBS 10737</strain>
    </source>
</reference>
<evidence type="ECO:0000313" key="8">
    <source>
        <dbReference type="EMBL" id="OCF52401.1"/>
    </source>
</evidence>
<dbReference type="EC" id="3.1.3.48" evidence="2"/>
<dbReference type="Gene3D" id="3.40.250.10">
    <property type="entry name" value="Rhodanese-like domain"/>
    <property type="match status" value="1"/>
</dbReference>
<dbReference type="SUPFAM" id="SSF52799">
    <property type="entry name" value="(Phosphotyrosine protein) phosphatases II"/>
    <property type="match status" value="1"/>
</dbReference>
<reference evidence="9" key="4">
    <citation type="submission" date="2024-02" db="EMBL/GenBank/DDBJ databases">
        <title>Comparative genomics of Cryptococcus and Kwoniella reveals pathogenesis evolution and contrasting modes of karyotype evolution via chromosome fusion or intercentromeric recombination.</title>
        <authorList>
            <person name="Coelho M.A."/>
            <person name="David-Palma M."/>
            <person name="Shea T."/>
            <person name="Bowers K."/>
            <person name="McGinley-Smith S."/>
            <person name="Mohammad A.W."/>
            <person name="Gnirke A."/>
            <person name="Yurkov A.M."/>
            <person name="Nowrousian M."/>
            <person name="Sun S."/>
            <person name="Cuomo C.A."/>
            <person name="Heitman J."/>
        </authorList>
    </citation>
    <scope>NUCLEOTIDE SEQUENCE</scope>
    <source>
        <strain evidence="9">CBS 10737</strain>
    </source>
</reference>
<sequence length="955" mass="103516">MSTSLDGPKRTTSPYRSTPPPPSSTCQNDNDLQNRNRSNTSSPFYPGFLGSTEYNDEFNYRNRIGSSSSSSSRSASPNSPNLPYLVDSPQATSSSSSSARHSSTSKSQHNKIPHYQNSRTHTAFPIRSKSTPLGLEIGKGLKTPGSKKRPVPLNLGKARETFGVDEEMVVQRDDSMQRPLTASSVMSDGANSLTNELQDLTILRKTIRQNLKARPLDSPLPASDSEKDSTGFQTPELGYSQQEALSVSEGRSISIDETLEMLHTSSQMLVIDTRPLGSFLDSHLPRSANISIPSLIFKRLRKSPSGQNTGWDSLGGFISTQAGRFTWDELETDKHMNVVIVGSTTTDELAKVLYGVMRNLVTRGNVKILRGGWGSILGSSNAQDILVSGEDSIADKSSSSTYLPPPRSAPTHDISPVPPPAPPSIPPKGDNNRPPMPSLRPDQKDNKRSLPSLSINGSSGANPMNGPATSRRTPKLSLNLDRPLKSATVGSFNLDQPPPTPGAGFSGPRSGLLSVTTNSDSFSKSPRSPAFTLNIPRTPLGGSFHTLCHAQSKLPPSPSSFGDVKRIGNADDITSLPKTPLPGSSFTSSNENRPNGHPAMFDNEDSEDSIALSTAKNGIAPFIISTILPSFLYLGPEISSEDDVNHLKQLGVKRILNVALECNDDSGLRLKDDFKYHRIPMRDIVEESGVAKGMREACGFLDDARLHSAPTYVHCKAGKSRSVTVVLAYLIHANAWTLKTSYAYVAERRKGISPNIGFVAELMQFEEIELGLKQSGGVHGESSSSGSSNPHPSRRSNGLEESSDSEKESGVGGSEKEKRNKNNRTRESLPPTWSHSLNVTSNRPSPLSSSQAGERDKRENEEDDSDRQRRQVGDEREVRKNGQWVHHRRAPVDRTTLQPGRRVSKAGLESLRPLNTTSITPTNNSRPSPGLGGELKDKQIKHSVTPAGDGPLKWV</sequence>
<evidence type="ECO:0000259" key="6">
    <source>
        <dbReference type="PROSITE" id="PS50054"/>
    </source>
</evidence>
<comment type="similarity">
    <text evidence="1">Belongs to the protein-tyrosine phosphatase family. Non-receptor class dual specificity subfamily.</text>
</comment>
<evidence type="ECO:0000256" key="2">
    <source>
        <dbReference type="ARBA" id="ARBA00013064"/>
    </source>
</evidence>
<reference evidence="8" key="1">
    <citation type="submission" date="2013-07" db="EMBL/GenBank/DDBJ databases">
        <title>The Genome Sequence of Cryptococcus pinus CBS10737.</title>
        <authorList>
            <consortium name="The Broad Institute Genome Sequencing Platform"/>
            <person name="Cuomo C."/>
            <person name="Litvintseva A."/>
            <person name="Chen Y."/>
            <person name="Heitman J."/>
            <person name="Sun S."/>
            <person name="Springer D."/>
            <person name="Dromer F."/>
            <person name="Young S.K."/>
            <person name="Zeng Q."/>
            <person name="Gargeya S."/>
            <person name="Fitzgerald M."/>
            <person name="Abouelleil A."/>
            <person name="Alvarado L."/>
            <person name="Berlin A.M."/>
            <person name="Chapman S.B."/>
            <person name="Dewar J."/>
            <person name="Goldberg J."/>
            <person name="Griggs A."/>
            <person name="Gujja S."/>
            <person name="Hansen M."/>
            <person name="Howarth C."/>
            <person name="Imamovic A."/>
            <person name="Larimer J."/>
            <person name="McCowan C."/>
            <person name="Murphy C."/>
            <person name="Pearson M."/>
            <person name="Priest M."/>
            <person name="Roberts A."/>
            <person name="Saif S."/>
            <person name="Shea T."/>
            <person name="Sykes S."/>
            <person name="Wortman J."/>
            <person name="Nusbaum C."/>
            <person name="Birren B."/>
        </authorList>
    </citation>
    <scope>NUCLEOTIDE SEQUENCE [LARGE SCALE GENOMIC DNA]</scope>
    <source>
        <strain evidence="8">CBS 10737</strain>
    </source>
</reference>
<evidence type="ECO:0000313" key="9">
    <source>
        <dbReference type="EMBL" id="WWC69365.1"/>
    </source>
</evidence>
<dbReference type="GO" id="GO:0005737">
    <property type="term" value="C:cytoplasm"/>
    <property type="evidence" value="ECO:0007669"/>
    <property type="project" value="TreeGrafter"/>
</dbReference>
<dbReference type="KEGG" id="kpin:30170059"/>
<keyword evidence="10" id="KW-1185">Reference proteome</keyword>
<dbReference type="EMBL" id="KI894008">
    <property type="protein sequence ID" value="OCF52401.1"/>
    <property type="molecule type" value="Genomic_DNA"/>
</dbReference>
<dbReference type="CDD" id="cd14498">
    <property type="entry name" value="DSP"/>
    <property type="match status" value="1"/>
</dbReference>
<feature type="compositionally biased region" description="Polar residues" evidence="5">
    <location>
        <begin position="831"/>
        <end position="852"/>
    </location>
</feature>
<evidence type="ECO:0000259" key="7">
    <source>
        <dbReference type="PROSITE" id="PS50056"/>
    </source>
</evidence>
<feature type="compositionally biased region" description="Pro residues" evidence="5">
    <location>
        <begin position="416"/>
        <end position="426"/>
    </location>
</feature>
<feature type="region of interest" description="Disordered" evidence="5">
    <location>
        <begin position="488"/>
        <end position="530"/>
    </location>
</feature>
<dbReference type="PANTHER" id="PTHR10159:SF530">
    <property type="entry name" value="DUAL SPECIFICITY PROTEIN PHOSPHATASE DDB_G0271350-RELATED"/>
    <property type="match status" value="1"/>
</dbReference>
<evidence type="ECO:0000313" key="10">
    <source>
        <dbReference type="Proteomes" id="UP000094020"/>
    </source>
</evidence>
<dbReference type="PROSITE" id="PS50054">
    <property type="entry name" value="TYR_PHOSPHATASE_DUAL"/>
    <property type="match status" value="1"/>
</dbReference>
<feature type="compositionally biased region" description="Polar residues" evidence="5">
    <location>
        <begin position="26"/>
        <end position="43"/>
    </location>
</feature>